<evidence type="ECO:0000313" key="3">
    <source>
        <dbReference type="Proteomes" id="UP001596408"/>
    </source>
</evidence>
<dbReference type="InterPro" id="IPR000073">
    <property type="entry name" value="AB_hydrolase_1"/>
</dbReference>
<proteinExistence type="predicted"/>
<name>A0ABD5U0T8_9EURY</name>
<organism evidence="2 3">
    <name type="scientific">Halopelagius fulvigenes</name>
    <dbReference type="NCBI Taxonomy" id="1198324"/>
    <lineage>
        <taxon>Archaea</taxon>
        <taxon>Methanobacteriati</taxon>
        <taxon>Methanobacteriota</taxon>
        <taxon>Stenosarchaea group</taxon>
        <taxon>Halobacteria</taxon>
        <taxon>Halobacteriales</taxon>
        <taxon>Haloferacaceae</taxon>
    </lineage>
</organism>
<keyword evidence="2" id="KW-0378">Hydrolase</keyword>
<feature type="domain" description="AB hydrolase-1" evidence="1">
    <location>
        <begin position="39"/>
        <end position="276"/>
    </location>
</feature>
<evidence type="ECO:0000313" key="2">
    <source>
        <dbReference type="EMBL" id="MFC6825372.1"/>
    </source>
</evidence>
<dbReference type="SUPFAM" id="SSF53474">
    <property type="entry name" value="alpha/beta-Hydrolases"/>
    <property type="match status" value="1"/>
</dbReference>
<dbReference type="PRINTS" id="PR00111">
    <property type="entry name" value="ABHYDROLASE"/>
</dbReference>
<dbReference type="EMBL" id="JBHSXH010000015">
    <property type="protein sequence ID" value="MFC6825372.1"/>
    <property type="molecule type" value="Genomic_DNA"/>
</dbReference>
<dbReference type="InterPro" id="IPR029058">
    <property type="entry name" value="AB_hydrolase_fold"/>
</dbReference>
<comment type="caution">
    <text evidence="2">The sequence shown here is derived from an EMBL/GenBank/DDBJ whole genome shotgun (WGS) entry which is preliminary data.</text>
</comment>
<dbReference type="InterPro" id="IPR050266">
    <property type="entry name" value="AB_hydrolase_sf"/>
</dbReference>
<dbReference type="PANTHER" id="PTHR43798">
    <property type="entry name" value="MONOACYLGLYCEROL LIPASE"/>
    <property type="match status" value="1"/>
</dbReference>
<dbReference type="Gene3D" id="3.40.50.1820">
    <property type="entry name" value="alpha/beta hydrolase"/>
    <property type="match status" value="1"/>
</dbReference>
<reference evidence="2 3" key="1">
    <citation type="journal article" date="2019" name="Int. J. Syst. Evol. Microbiol.">
        <title>The Global Catalogue of Microorganisms (GCM) 10K type strain sequencing project: providing services to taxonomists for standard genome sequencing and annotation.</title>
        <authorList>
            <consortium name="The Broad Institute Genomics Platform"/>
            <consortium name="The Broad Institute Genome Sequencing Center for Infectious Disease"/>
            <person name="Wu L."/>
            <person name="Ma J."/>
        </authorList>
    </citation>
    <scope>NUCLEOTIDE SEQUENCE [LARGE SCALE GENOMIC DNA]</scope>
    <source>
        <strain evidence="2 3">YIM 94188</strain>
    </source>
</reference>
<dbReference type="AlphaFoldDB" id="A0ABD5U0T8"/>
<dbReference type="PRINTS" id="PR00412">
    <property type="entry name" value="EPOXHYDRLASE"/>
</dbReference>
<dbReference type="GO" id="GO:0016787">
    <property type="term" value="F:hydrolase activity"/>
    <property type="evidence" value="ECO:0007669"/>
    <property type="project" value="UniProtKB-KW"/>
</dbReference>
<dbReference type="PANTHER" id="PTHR43798:SF33">
    <property type="entry name" value="HYDROLASE, PUTATIVE (AFU_ORTHOLOGUE AFUA_2G14860)-RELATED"/>
    <property type="match status" value="1"/>
</dbReference>
<accession>A0ABD5U0T8</accession>
<dbReference type="Pfam" id="PF00561">
    <property type="entry name" value="Abhydrolase_1"/>
    <property type="match status" value="1"/>
</dbReference>
<gene>
    <name evidence="2" type="ORF">ACFQEV_10305</name>
</gene>
<sequence>MAVPYGAESREIELDGLRVRYLVAGDSDGDGDDADADAPTIVLLHGGGLDSASLSWKEVMPALAKDFRVVAPDLPGYGESDPPERTPTTDYYVRVLERFLSAVGVERPVLVGVSMGGGVAVGYALEHADDVSALVAIDGYGLGGSVPGGALTAVVSRVSYLSELSWRAVARSRTVAYFSVRAAVAYGNVSPTLVDEVFAEAKRNDGDAWRRFLRAEIGLRGPKTNYVDRLPDVSVPSLFVHGEDDRLVPQSWSVRAGSLVPDAEVRILPNCGHWPPREKPNRVNALIRLFLQSNMPVDM</sequence>
<dbReference type="InterPro" id="IPR000639">
    <property type="entry name" value="Epox_hydrolase-like"/>
</dbReference>
<keyword evidence="3" id="KW-1185">Reference proteome</keyword>
<dbReference type="RefSeq" id="WP_379695538.1">
    <property type="nucleotide sequence ID" value="NZ_JBHSXH010000015.1"/>
</dbReference>
<evidence type="ECO:0000259" key="1">
    <source>
        <dbReference type="Pfam" id="PF00561"/>
    </source>
</evidence>
<dbReference type="Proteomes" id="UP001596408">
    <property type="component" value="Unassembled WGS sequence"/>
</dbReference>
<protein>
    <submittedName>
        <fullName evidence="2">Alpha/beta fold hydrolase</fullName>
    </submittedName>
</protein>